<accession>A0A1A9RFK3</accession>
<protein>
    <submittedName>
        <fullName evidence="1">Uncharacterized protein</fullName>
    </submittedName>
</protein>
<comment type="caution">
    <text evidence="1">The sequence shown here is derived from an EMBL/GenBank/DDBJ whole genome shotgun (WGS) entry which is preliminary data.</text>
</comment>
<dbReference type="AlphaFoldDB" id="A0A1A9RFK3"/>
<proteinExistence type="predicted"/>
<sequence length="158" mass="17973">MLKQPYLLTISPGSLILFDNGQDNFLNEFHQEFADYAIEGEYENLWYLLGTDAFFAVRENQLVLQDWDGKTYFALPLSEPLNLADNCGVMLIDTPEPVAAATLQAVFGNMADNTEALSQALFDFEAQNGWSRYDCQALCICLFSEKEQERMKQEFDLA</sequence>
<evidence type="ECO:0000313" key="1">
    <source>
        <dbReference type="EMBL" id="OAM17049.1"/>
    </source>
</evidence>
<gene>
    <name evidence="1" type="ORF">A7P85_04625</name>
</gene>
<organism evidence="1 2">
    <name type="scientific">Eikenella corrodens</name>
    <dbReference type="NCBI Taxonomy" id="539"/>
    <lineage>
        <taxon>Bacteria</taxon>
        <taxon>Pseudomonadati</taxon>
        <taxon>Pseudomonadota</taxon>
        <taxon>Betaproteobacteria</taxon>
        <taxon>Neisseriales</taxon>
        <taxon>Neisseriaceae</taxon>
        <taxon>Eikenella</taxon>
    </lineage>
</organism>
<dbReference type="RefSeq" id="WP_064084493.1">
    <property type="nucleotide sequence ID" value="NZ_LXSF01000003.1"/>
</dbReference>
<name>A0A1A9RFK3_EIKCO</name>
<evidence type="ECO:0000313" key="2">
    <source>
        <dbReference type="Proteomes" id="UP000078003"/>
    </source>
</evidence>
<dbReference type="EMBL" id="LXSF01000003">
    <property type="protein sequence ID" value="OAM17049.1"/>
    <property type="molecule type" value="Genomic_DNA"/>
</dbReference>
<dbReference type="Proteomes" id="UP000078003">
    <property type="component" value="Unassembled WGS sequence"/>
</dbReference>
<reference evidence="2" key="1">
    <citation type="submission" date="2016-05" db="EMBL/GenBank/DDBJ databases">
        <title>Draft genome of Corynebacterium afermentans subsp. afermentans LCDC 88199T.</title>
        <authorList>
            <person name="Bernier A.-M."/>
            <person name="Bernard K."/>
        </authorList>
    </citation>
    <scope>NUCLEOTIDE SEQUENCE [LARGE SCALE GENOMIC DNA]</scope>
    <source>
        <strain evidence="2">NML01-0328</strain>
    </source>
</reference>